<evidence type="ECO:0000313" key="3">
    <source>
        <dbReference type="Proteomes" id="UP000199068"/>
    </source>
</evidence>
<protein>
    <submittedName>
        <fullName evidence="2">Uncharacterized protein</fullName>
    </submittedName>
</protein>
<keyword evidence="1" id="KW-0732">Signal</keyword>
<organism evidence="2 3">
    <name type="scientific">Romboutsia lituseburensis DSM 797</name>
    <dbReference type="NCBI Taxonomy" id="1121325"/>
    <lineage>
        <taxon>Bacteria</taxon>
        <taxon>Bacillati</taxon>
        <taxon>Bacillota</taxon>
        <taxon>Clostridia</taxon>
        <taxon>Peptostreptococcales</taxon>
        <taxon>Peptostreptococcaceae</taxon>
        <taxon>Romboutsia</taxon>
    </lineage>
</organism>
<feature type="signal peptide" evidence="1">
    <location>
        <begin position="1"/>
        <end position="21"/>
    </location>
</feature>
<feature type="chain" id="PRO_5011467060" evidence="1">
    <location>
        <begin position="22"/>
        <end position="137"/>
    </location>
</feature>
<evidence type="ECO:0000313" key="2">
    <source>
        <dbReference type="EMBL" id="SDM47187.1"/>
    </source>
</evidence>
<sequence>MYKKILCTLTAFILCTNIVFADPKESVKDLDSISNSLNTVYLSALQNKNIDSLKKDIDFISSQIASQQKKIRNELALHKDRDKVAYLALLSVLNYFEISILEIKNYYENNNNKSFINAISALNEADSVLSTIKYQLQ</sequence>
<dbReference type="EMBL" id="FNGW01000012">
    <property type="protein sequence ID" value="SDM47187.1"/>
    <property type="molecule type" value="Genomic_DNA"/>
</dbReference>
<dbReference type="RefSeq" id="WP_092727602.1">
    <property type="nucleotide sequence ID" value="NZ_FNGW01000012.1"/>
</dbReference>
<proteinExistence type="predicted"/>
<name>A0A1G9THI8_9FIRM</name>
<evidence type="ECO:0000256" key="1">
    <source>
        <dbReference type="SAM" id="SignalP"/>
    </source>
</evidence>
<dbReference type="AlphaFoldDB" id="A0A1G9THI8"/>
<gene>
    <name evidence="2" type="ORF">SAMN04515677_112118</name>
</gene>
<accession>A0A1G9THI8</accession>
<reference evidence="2 3" key="1">
    <citation type="submission" date="2016-10" db="EMBL/GenBank/DDBJ databases">
        <authorList>
            <person name="de Groot N.N."/>
        </authorList>
    </citation>
    <scope>NUCLEOTIDE SEQUENCE [LARGE SCALE GENOMIC DNA]</scope>
    <source>
        <strain evidence="2 3">DSM 797</strain>
    </source>
</reference>
<dbReference type="Proteomes" id="UP000199068">
    <property type="component" value="Unassembled WGS sequence"/>
</dbReference>
<keyword evidence="3" id="KW-1185">Reference proteome</keyword>